<reference evidence="2 3" key="1">
    <citation type="journal article" date="2012" name="J. Bacteriol.">
        <title>Genome Sequence of Galbibacter marinum Type Strain ck-I2-15.</title>
        <authorList>
            <person name="Lai Q."/>
            <person name="Li C."/>
            <person name="Shao Z."/>
        </authorList>
    </citation>
    <scope>NUCLEOTIDE SEQUENCE [LARGE SCALE GENOMIC DNA]</scope>
    <source>
        <strain evidence="3">ck-I2-15</strain>
    </source>
</reference>
<dbReference type="STRING" id="555500.I215_03910"/>
<evidence type="ECO:0000313" key="3">
    <source>
        <dbReference type="Proteomes" id="UP000007364"/>
    </source>
</evidence>
<organism evidence="2 3">
    <name type="scientific">Galbibacter marinus</name>
    <dbReference type="NCBI Taxonomy" id="555500"/>
    <lineage>
        <taxon>Bacteria</taxon>
        <taxon>Pseudomonadati</taxon>
        <taxon>Bacteroidota</taxon>
        <taxon>Flavobacteriia</taxon>
        <taxon>Flavobacteriales</taxon>
        <taxon>Flavobacteriaceae</taxon>
        <taxon>Galbibacter</taxon>
    </lineage>
</organism>
<dbReference type="OrthoDB" id="945117at2"/>
<gene>
    <name evidence="2" type="ORF">I215_03910</name>
</gene>
<name>K2PX55_9FLAO</name>
<proteinExistence type="predicted"/>
<sequence length="174" mass="18640">MKKLLVTATFILGALLTSNAQSTTSNPALSEGSWLVEANTNFGRAHASHTGFSLNTSDDNTVWNIGFEGGYFIIDDLALKVGLGYGDSDNADGRFSYKAGAKYYIESQFPVQLDLNGSSGDNFSPLFVGLQGGYAWFVADNISLEPGVRYDIDINDDADNFGGLGLNVGFALHF</sequence>
<evidence type="ECO:0000256" key="1">
    <source>
        <dbReference type="SAM" id="SignalP"/>
    </source>
</evidence>
<dbReference type="Proteomes" id="UP000007364">
    <property type="component" value="Unassembled WGS sequence"/>
</dbReference>
<keyword evidence="3" id="KW-1185">Reference proteome</keyword>
<comment type="caution">
    <text evidence="2">The sequence shown here is derived from an EMBL/GenBank/DDBJ whole genome shotgun (WGS) entry which is preliminary data.</text>
</comment>
<evidence type="ECO:0008006" key="4">
    <source>
        <dbReference type="Google" id="ProtNLM"/>
    </source>
</evidence>
<feature type="chain" id="PRO_5003866635" description="Outer membrane protein beta-barrel domain-containing protein" evidence="1">
    <location>
        <begin position="21"/>
        <end position="174"/>
    </location>
</feature>
<dbReference type="SUPFAM" id="SSF56935">
    <property type="entry name" value="Porins"/>
    <property type="match status" value="1"/>
</dbReference>
<evidence type="ECO:0000313" key="2">
    <source>
        <dbReference type="EMBL" id="EKF56059.1"/>
    </source>
</evidence>
<dbReference type="eggNOG" id="ENOG5031JXK">
    <property type="taxonomic scope" value="Bacteria"/>
</dbReference>
<dbReference type="AlphaFoldDB" id="K2PX55"/>
<accession>K2PX55</accession>
<dbReference type="Gene3D" id="2.40.160.20">
    <property type="match status" value="1"/>
</dbReference>
<keyword evidence="1" id="KW-0732">Signal</keyword>
<dbReference type="RefSeq" id="WP_008990655.1">
    <property type="nucleotide sequence ID" value="NZ_AMSG01000003.1"/>
</dbReference>
<dbReference type="EMBL" id="AMSG01000003">
    <property type="protein sequence ID" value="EKF56059.1"/>
    <property type="molecule type" value="Genomic_DNA"/>
</dbReference>
<protein>
    <recommendedName>
        <fullName evidence="4">Outer membrane protein beta-barrel domain-containing protein</fullName>
    </recommendedName>
</protein>
<feature type="signal peptide" evidence="1">
    <location>
        <begin position="1"/>
        <end position="20"/>
    </location>
</feature>